<accession>A0ABP3U9N8</accession>
<dbReference type="Gene3D" id="3.40.630.40">
    <property type="entry name" value="Zn-dependent exopeptidases"/>
    <property type="match status" value="1"/>
</dbReference>
<keyword evidence="2" id="KW-0812">Transmembrane</keyword>
<dbReference type="PANTHER" id="PTHR30404">
    <property type="entry name" value="N-ACETYLMURAMOYL-L-ALANINE AMIDASE"/>
    <property type="match status" value="1"/>
</dbReference>
<keyword evidence="5" id="KW-1185">Reference proteome</keyword>
<dbReference type="PANTHER" id="PTHR30404:SF0">
    <property type="entry name" value="N-ACETYLMURAMOYL-L-ALANINE AMIDASE AMIC"/>
    <property type="match status" value="1"/>
</dbReference>
<dbReference type="SUPFAM" id="SSF53187">
    <property type="entry name" value="Zn-dependent exopeptidases"/>
    <property type="match status" value="1"/>
</dbReference>
<dbReference type="CDD" id="cd02696">
    <property type="entry name" value="MurNAc-LAA"/>
    <property type="match status" value="1"/>
</dbReference>
<dbReference type="Pfam" id="PF01520">
    <property type="entry name" value="Amidase_3"/>
    <property type="match status" value="1"/>
</dbReference>
<comment type="caution">
    <text evidence="4">The sequence shown here is derived from an EMBL/GenBank/DDBJ whole genome shotgun (WGS) entry which is preliminary data.</text>
</comment>
<dbReference type="InterPro" id="IPR050695">
    <property type="entry name" value="N-acetylmuramoyl_amidase_3"/>
</dbReference>
<organism evidence="4 5">
    <name type="scientific">Clostridium malenominatum</name>
    <dbReference type="NCBI Taxonomy" id="1539"/>
    <lineage>
        <taxon>Bacteria</taxon>
        <taxon>Bacillati</taxon>
        <taxon>Bacillota</taxon>
        <taxon>Clostridia</taxon>
        <taxon>Eubacteriales</taxon>
        <taxon>Clostridiaceae</taxon>
        <taxon>Clostridium</taxon>
    </lineage>
</organism>
<dbReference type="SMART" id="SM00646">
    <property type="entry name" value="Ami_3"/>
    <property type="match status" value="1"/>
</dbReference>
<feature type="transmembrane region" description="Helical" evidence="2">
    <location>
        <begin position="6"/>
        <end position="21"/>
    </location>
</feature>
<dbReference type="EMBL" id="BAAACF010000003">
    <property type="protein sequence ID" value="GAA0727941.1"/>
    <property type="molecule type" value="Genomic_DNA"/>
</dbReference>
<keyword evidence="2" id="KW-1133">Transmembrane helix</keyword>
<dbReference type="Proteomes" id="UP001500339">
    <property type="component" value="Unassembled WGS sequence"/>
</dbReference>
<evidence type="ECO:0000256" key="1">
    <source>
        <dbReference type="ARBA" id="ARBA00022801"/>
    </source>
</evidence>
<proteinExistence type="predicted"/>
<evidence type="ECO:0000313" key="4">
    <source>
        <dbReference type="EMBL" id="GAA0727941.1"/>
    </source>
</evidence>
<sequence length="225" mass="26164">MKLRVYIFIMLLLALFVNYDINNNLYLYRKEVLPLFTEKSDATYSIVIDPGHGGIDKGTSYQDLYEKDINLKIGLYLKEYLEDKGVKVYMTREEDILLSLREIGDFVNDIKPHAFISIHVNSFKEPSYDGFSAFYYSEGGFQKEERIELAQIIQEEVSNSGLWFDREIKEQNIAVLRYSNYPCALLEIGFMTNEKDRERLTNENILKTTGESIGKGILKYVTLKN</sequence>
<reference evidence="5" key="1">
    <citation type="journal article" date="2019" name="Int. J. Syst. Evol. Microbiol.">
        <title>The Global Catalogue of Microorganisms (GCM) 10K type strain sequencing project: providing services to taxonomists for standard genome sequencing and annotation.</title>
        <authorList>
            <consortium name="The Broad Institute Genomics Platform"/>
            <consortium name="The Broad Institute Genome Sequencing Center for Infectious Disease"/>
            <person name="Wu L."/>
            <person name="Ma J."/>
        </authorList>
    </citation>
    <scope>NUCLEOTIDE SEQUENCE [LARGE SCALE GENOMIC DNA]</scope>
    <source>
        <strain evidence="5">JCM 1405</strain>
    </source>
</reference>
<gene>
    <name evidence="4" type="ORF">GCM10008905_26140</name>
</gene>
<protein>
    <recommendedName>
        <fullName evidence="3">MurNAc-LAA domain-containing protein</fullName>
    </recommendedName>
</protein>
<keyword evidence="1" id="KW-0378">Hydrolase</keyword>
<feature type="domain" description="MurNAc-LAA" evidence="3">
    <location>
        <begin position="104"/>
        <end position="218"/>
    </location>
</feature>
<evidence type="ECO:0000313" key="5">
    <source>
        <dbReference type="Proteomes" id="UP001500339"/>
    </source>
</evidence>
<evidence type="ECO:0000256" key="2">
    <source>
        <dbReference type="SAM" id="Phobius"/>
    </source>
</evidence>
<evidence type="ECO:0000259" key="3">
    <source>
        <dbReference type="SMART" id="SM00646"/>
    </source>
</evidence>
<keyword evidence="2" id="KW-0472">Membrane</keyword>
<name>A0ABP3U9N8_9CLOT</name>
<dbReference type="InterPro" id="IPR002508">
    <property type="entry name" value="MurNAc-LAA_cat"/>
</dbReference>
<dbReference type="RefSeq" id="WP_343770342.1">
    <property type="nucleotide sequence ID" value="NZ_BAAACF010000003.1"/>
</dbReference>